<dbReference type="Gene3D" id="4.10.240.10">
    <property type="entry name" value="Zn(2)-C6 fungal-type DNA-binding domain"/>
    <property type="match status" value="1"/>
</dbReference>
<dbReference type="SMART" id="SM00066">
    <property type="entry name" value="GAL4"/>
    <property type="match status" value="1"/>
</dbReference>
<dbReference type="SUPFAM" id="SSF57701">
    <property type="entry name" value="Zn2/Cys6 DNA-binding domain"/>
    <property type="match status" value="1"/>
</dbReference>
<feature type="domain" description="Zn(2)-C6 fungal-type" evidence="7">
    <location>
        <begin position="29"/>
        <end position="59"/>
    </location>
</feature>
<keyword evidence="5" id="KW-0539">Nucleus</keyword>
<proteinExistence type="predicted"/>
<feature type="compositionally biased region" description="Polar residues" evidence="6">
    <location>
        <begin position="130"/>
        <end position="141"/>
    </location>
</feature>
<organism evidence="8 9">
    <name type="scientific">Plenodomus tracheiphilus IPT5</name>
    <dbReference type="NCBI Taxonomy" id="1408161"/>
    <lineage>
        <taxon>Eukaryota</taxon>
        <taxon>Fungi</taxon>
        <taxon>Dikarya</taxon>
        <taxon>Ascomycota</taxon>
        <taxon>Pezizomycotina</taxon>
        <taxon>Dothideomycetes</taxon>
        <taxon>Pleosporomycetidae</taxon>
        <taxon>Pleosporales</taxon>
        <taxon>Pleosporineae</taxon>
        <taxon>Leptosphaeriaceae</taxon>
        <taxon>Plenodomus</taxon>
    </lineage>
</organism>
<dbReference type="PROSITE" id="PS00463">
    <property type="entry name" value="ZN2_CY6_FUNGAL_1"/>
    <property type="match status" value="1"/>
</dbReference>
<dbReference type="GO" id="GO:0003677">
    <property type="term" value="F:DNA binding"/>
    <property type="evidence" value="ECO:0007669"/>
    <property type="project" value="InterPro"/>
</dbReference>
<evidence type="ECO:0000256" key="4">
    <source>
        <dbReference type="ARBA" id="ARBA00023163"/>
    </source>
</evidence>
<evidence type="ECO:0000256" key="3">
    <source>
        <dbReference type="ARBA" id="ARBA00023015"/>
    </source>
</evidence>
<dbReference type="PROSITE" id="PS50048">
    <property type="entry name" value="ZN2_CY6_FUNGAL_2"/>
    <property type="match status" value="1"/>
</dbReference>
<evidence type="ECO:0000256" key="1">
    <source>
        <dbReference type="ARBA" id="ARBA00004123"/>
    </source>
</evidence>
<protein>
    <recommendedName>
        <fullName evidence="7">Zn(2)-C6 fungal-type domain-containing protein</fullName>
    </recommendedName>
</protein>
<dbReference type="Pfam" id="PF00172">
    <property type="entry name" value="Zn_clus"/>
    <property type="match status" value="1"/>
</dbReference>
<dbReference type="Pfam" id="PF04082">
    <property type="entry name" value="Fungal_trans"/>
    <property type="match status" value="1"/>
</dbReference>
<evidence type="ECO:0000256" key="6">
    <source>
        <dbReference type="SAM" id="MobiDB-lite"/>
    </source>
</evidence>
<dbReference type="GO" id="GO:0005634">
    <property type="term" value="C:nucleus"/>
    <property type="evidence" value="ECO:0007669"/>
    <property type="project" value="UniProtKB-SubCell"/>
</dbReference>
<name>A0A6A7B5R6_9PLEO</name>
<dbReference type="SMART" id="SM00906">
    <property type="entry name" value="Fungal_trans"/>
    <property type="match status" value="1"/>
</dbReference>
<dbReference type="InterPro" id="IPR036864">
    <property type="entry name" value="Zn2-C6_fun-type_DNA-bd_sf"/>
</dbReference>
<dbReference type="GO" id="GO:0008270">
    <property type="term" value="F:zinc ion binding"/>
    <property type="evidence" value="ECO:0007669"/>
    <property type="project" value="InterPro"/>
</dbReference>
<dbReference type="AlphaFoldDB" id="A0A6A7B5R6"/>
<keyword evidence="4" id="KW-0804">Transcription</keyword>
<keyword evidence="2" id="KW-0479">Metal-binding</keyword>
<reference evidence="8" key="1">
    <citation type="submission" date="2020-01" db="EMBL/GenBank/DDBJ databases">
        <authorList>
            <consortium name="DOE Joint Genome Institute"/>
            <person name="Haridas S."/>
            <person name="Albert R."/>
            <person name="Binder M."/>
            <person name="Bloem J."/>
            <person name="Labutti K."/>
            <person name="Salamov A."/>
            <person name="Andreopoulos B."/>
            <person name="Baker S.E."/>
            <person name="Barry K."/>
            <person name="Bills G."/>
            <person name="Bluhm B.H."/>
            <person name="Cannon C."/>
            <person name="Castanera R."/>
            <person name="Culley D.E."/>
            <person name="Daum C."/>
            <person name="Ezra D."/>
            <person name="Gonzalez J.B."/>
            <person name="Henrissat B."/>
            <person name="Kuo A."/>
            <person name="Liang C."/>
            <person name="Lipzen A."/>
            <person name="Lutzoni F."/>
            <person name="Magnuson J."/>
            <person name="Mondo S."/>
            <person name="Nolan M."/>
            <person name="Ohm R."/>
            <person name="Pangilinan J."/>
            <person name="Park H.-J."/>
            <person name="Ramirez L."/>
            <person name="Alfaro M."/>
            <person name="Sun H."/>
            <person name="Tritt A."/>
            <person name="Yoshinaga Y."/>
            <person name="Zwiers L.-H."/>
            <person name="Turgeon B.G."/>
            <person name="Goodwin S.B."/>
            <person name="Spatafora J.W."/>
            <person name="Crous P.W."/>
            <person name="Grigoriev I.V."/>
        </authorList>
    </citation>
    <scope>NUCLEOTIDE SEQUENCE</scope>
    <source>
        <strain evidence="8">IPT5</strain>
    </source>
</reference>
<keyword evidence="3" id="KW-0805">Transcription regulation</keyword>
<gene>
    <name evidence="8" type="ORF">T440DRAFT_450619</name>
</gene>
<evidence type="ECO:0000256" key="5">
    <source>
        <dbReference type="ARBA" id="ARBA00023242"/>
    </source>
</evidence>
<keyword evidence="9" id="KW-1185">Reference proteome</keyword>
<dbReference type="InterPro" id="IPR001138">
    <property type="entry name" value="Zn2Cys6_DnaBD"/>
</dbReference>
<dbReference type="CDD" id="cd12148">
    <property type="entry name" value="fungal_TF_MHR"/>
    <property type="match status" value="1"/>
</dbReference>
<dbReference type="OrthoDB" id="4456959at2759"/>
<evidence type="ECO:0000256" key="2">
    <source>
        <dbReference type="ARBA" id="ARBA00022723"/>
    </source>
</evidence>
<dbReference type="GO" id="GO:0006351">
    <property type="term" value="P:DNA-templated transcription"/>
    <property type="evidence" value="ECO:0007669"/>
    <property type="project" value="InterPro"/>
</dbReference>
<sequence length="748" mass="84955">MSERSLSDLQTDVIERTAKASSTASEGIACNACRKAKLRCSRDRPHCAYCRKTGFDCTYESKRTKPGIKAGAIEIVHRRLDELERRIDEQAINNARRDHSSRDASIHGTSDSGANKILALLAEELPKLVNSSQSQVTSTPEHSQRSTKRRRTGGADASDASDHIPSLPESRDLEAVVTNYFFHIHPWIPMIHQARFIQRLEDPSQRTQIMVIIQAMMLAACKYVPNAWSHAQTPPEIRRWVICTAMDSMSIEGQQALVILAFNDIGSGNATKAWSIIGSLTRTVEYLQLAQEQGDGRRRLFSRPYPTLSPTDNWTEVEERRRVFWNVFLLDRFCSVTMGWNTSLTSDDVFRRLPCDGHLWRKEKPVLTPYLGIWDKAKGRLGNPISSVSRYPSPTQMTTRNGEDHVQMMDNNHLITTVPDPETDMSNVGAFAYNIEATESMSRVTSYFLQQNINVRDNHEIGAWLTRFKELDLRLVHWKLLLPQKWKANPNLTRHVPLMDPNLTTAHVTHNASMILLHQPIAYPPLHWAFRKRLPSTCSAEACYLAGIEIATITEKYLGKSPLGSPIGIQFAFCLFIAARVLLIHSRYTPGILLPPEFWSLHQSLKEMSRRWRGLETLPASPVSINESRRQHQLSSTEDLFAKYATRLKNLYDLCQDETYQLDVVDYTNEINHSSGEADFGTNSWSNMAHDTTLQDYHVSQALVSDLDTSDYATIPLLDQTFMDMDRVIAFDDGSMFTVDLDPNNTTW</sequence>
<dbReference type="GO" id="GO:0000981">
    <property type="term" value="F:DNA-binding transcription factor activity, RNA polymerase II-specific"/>
    <property type="evidence" value="ECO:0007669"/>
    <property type="project" value="InterPro"/>
</dbReference>
<evidence type="ECO:0000259" key="7">
    <source>
        <dbReference type="PROSITE" id="PS50048"/>
    </source>
</evidence>
<evidence type="ECO:0000313" key="9">
    <source>
        <dbReference type="Proteomes" id="UP000799423"/>
    </source>
</evidence>
<accession>A0A6A7B5R6</accession>
<dbReference type="PANTHER" id="PTHR47338">
    <property type="entry name" value="ZN(II)2CYS6 TRANSCRIPTION FACTOR (EUROFUNG)-RELATED"/>
    <property type="match status" value="1"/>
</dbReference>
<dbReference type="Proteomes" id="UP000799423">
    <property type="component" value="Unassembled WGS sequence"/>
</dbReference>
<evidence type="ECO:0000313" key="8">
    <source>
        <dbReference type="EMBL" id="KAF2850604.1"/>
    </source>
</evidence>
<dbReference type="InterPro" id="IPR050815">
    <property type="entry name" value="TF_fung"/>
</dbReference>
<dbReference type="CDD" id="cd00067">
    <property type="entry name" value="GAL4"/>
    <property type="match status" value="1"/>
</dbReference>
<dbReference type="InterPro" id="IPR007219">
    <property type="entry name" value="XnlR_reg_dom"/>
</dbReference>
<comment type="subcellular location">
    <subcellularLocation>
        <location evidence="1">Nucleus</location>
    </subcellularLocation>
</comment>
<feature type="region of interest" description="Disordered" evidence="6">
    <location>
        <begin position="130"/>
        <end position="166"/>
    </location>
</feature>
<dbReference type="EMBL" id="MU006306">
    <property type="protein sequence ID" value="KAF2850604.1"/>
    <property type="molecule type" value="Genomic_DNA"/>
</dbReference>
<dbReference type="PANTHER" id="PTHR47338:SF23">
    <property type="entry name" value="ZN(II)2CYS6 TRANSCRIPTION FACTOR (EUROFUNG)"/>
    <property type="match status" value="1"/>
</dbReference>